<feature type="transmembrane region" description="Helical" evidence="1">
    <location>
        <begin position="210"/>
        <end position="228"/>
    </location>
</feature>
<evidence type="ECO:0000256" key="1">
    <source>
        <dbReference type="SAM" id="Phobius"/>
    </source>
</evidence>
<keyword evidence="1" id="KW-1133">Transmembrane helix</keyword>
<proteinExistence type="predicted"/>
<gene>
    <name evidence="2" type="ORF">ACFPFM_36635</name>
</gene>
<dbReference type="RefSeq" id="WP_344035810.1">
    <property type="nucleotide sequence ID" value="NZ_BAAAKE010000003.1"/>
</dbReference>
<feature type="transmembrane region" description="Helical" evidence="1">
    <location>
        <begin position="45"/>
        <end position="64"/>
    </location>
</feature>
<dbReference type="Pfam" id="PF14023">
    <property type="entry name" value="Bestrophin-like"/>
    <property type="match status" value="1"/>
</dbReference>
<feature type="transmembrane region" description="Helical" evidence="1">
    <location>
        <begin position="6"/>
        <end position="25"/>
    </location>
</feature>
<reference evidence="3" key="1">
    <citation type="journal article" date="2019" name="Int. J. Syst. Evol. Microbiol.">
        <title>The Global Catalogue of Microorganisms (GCM) 10K type strain sequencing project: providing services to taxonomists for standard genome sequencing and annotation.</title>
        <authorList>
            <consortium name="The Broad Institute Genomics Platform"/>
            <consortium name="The Broad Institute Genome Sequencing Center for Infectious Disease"/>
            <person name="Wu L."/>
            <person name="Ma J."/>
        </authorList>
    </citation>
    <scope>NUCLEOTIDE SEQUENCE [LARGE SCALE GENOMIC DNA]</scope>
    <source>
        <strain evidence="3">KCTC 12848</strain>
    </source>
</reference>
<sequence length="253" mass="26798">MSLYVTGLLWVGGAAVIAALVAYLIRRYGDEGGRPDNNEAAGQVFTIVAGLQAVLVAFVLIALFDAVTQAGDSAYQEADSLVAASWASDALGTGTGEEVRQLSRAYAVTVINEEWPGMQTGADFATSTGWAQLDELRRVVAQAPTEDEWQVGRKAEATDQLWEVYEARQARLDAAGGEVTTVVWFVLITGSVLSIILALLFGGPLIRTHVLIVATLAATITLLLYATYQLQNPFGGGAGVSPDAFEAAIERFG</sequence>
<protein>
    <recommendedName>
        <fullName evidence="4">DUF4239 domain-containing protein</fullName>
    </recommendedName>
</protein>
<keyword evidence="3" id="KW-1185">Reference proteome</keyword>
<keyword evidence="1" id="KW-0812">Transmembrane</keyword>
<accession>A0ABV9YBN1</accession>
<comment type="caution">
    <text evidence="2">The sequence shown here is derived from an EMBL/GenBank/DDBJ whole genome shotgun (WGS) entry which is preliminary data.</text>
</comment>
<keyword evidence="1" id="KW-0472">Membrane</keyword>
<dbReference type="EMBL" id="JBHSJB010000042">
    <property type="protein sequence ID" value="MFC5059274.1"/>
    <property type="molecule type" value="Genomic_DNA"/>
</dbReference>
<evidence type="ECO:0000313" key="2">
    <source>
        <dbReference type="EMBL" id="MFC5059274.1"/>
    </source>
</evidence>
<organism evidence="2 3">
    <name type="scientific">Saccharothrix xinjiangensis</name>
    <dbReference type="NCBI Taxonomy" id="204798"/>
    <lineage>
        <taxon>Bacteria</taxon>
        <taxon>Bacillati</taxon>
        <taxon>Actinomycetota</taxon>
        <taxon>Actinomycetes</taxon>
        <taxon>Pseudonocardiales</taxon>
        <taxon>Pseudonocardiaceae</taxon>
        <taxon>Saccharothrix</taxon>
    </lineage>
</organism>
<evidence type="ECO:0008006" key="4">
    <source>
        <dbReference type="Google" id="ProtNLM"/>
    </source>
</evidence>
<dbReference type="InterPro" id="IPR025333">
    <property type="entry name" value="DUF4239"/>
</dbReference>
<evidence type="ECO:0000313" key="3">
    <source>
        <dbReference type="Proteomes" id="UP001595833"/>
    </source>
</evidence>
<name>A0ABV9YBN1_9PSEU</name>
<feature type="transmembrane region" description="Helical" evidence="1">
    <location>
        <begin position="182"/>
        <end position="203"/>
    </location>
</feature>
<dbReference type="Proteomes" id="UP001595833">
    <property type="component" value="Unassembled WGS sequence"/>
</dbReference>